<keyword evidence="3" id="KW-1185">Reference proteome</keyword>
<evidence type="ECO:0000313" key="3">
    <source>
        <dbReference type="Proteomes" id="UP000186868"/>
    </source>
</evidence>
<feature type="coiled-coil region" evidence="1">
    <location>
        <begin position="35"/>
        <end position="62"/>
    </location>
</feature>
<keyword evidence="1" id="KW-0175">Coiled coil</keyword>
<comment type="caution">
    <text evidence="2">The sequence shown here is derived from an EMBL/GenBank/DDBJ whole genome shotgun (WGS) entry which is preliminary data.</text>
</comment>
<dbReference type="RefSeq" id="WP_073599250.1">
    <property type="nucleotide sequence ID" value="NZ_MRCB01000008.1"/>
</dbReference>
<dbReference type="STRING" id="1921803.NIES593_08960"/>
<proteinExistence type="predicted"/>
<sequence length="145" mass="17289">MREKKDWLQSPKYRIDARSFEHEYIIKPDEPFPSYQIQAKRLTEAKKENEELKSVNAQVLQQFLRNLEKSFENIRARNFGFLRFKNSAGMRSFVFPQLKKFSKQAESSCFLGTSDSKLMARPKFFKSLHRKLKLLVRLVLRENPN</sequence>
<name>A0A1U7HJR6_9CYAN</name>
<dbReference type="AlphaFoldDB" id="A0A1U7HJR6"/>
<organism evidence="2 3">
    <name type="scientific">Hydrococcus rivularis NIES-593</name>
    <dbReference type="NCBI Taxonomy" id="1921803"/>
    <lineage>
        <taxon>Bacteria</taxon>
        <taxon>Bacillati</taxon>
        <taxon>Cyanobacteriota</taxon>
        <taxon>Cyanophyceae</taxon>
        <taxon>Pleurocapsales</taxon>
        <taxon>Hydrococcaceae</taxon>
        <taxon>Hydrococcus</taxon>
    </lineage>
</organism>
<evidence type="ECO:0000313" key="2">
    <source>
        <dbReference type="EMBL" id="OKH23778.1"/>
    </source>
</evidence>
<dbReference type="EMBL" id="MRCB01000008">
    <property type="protein sequence ID" value="OKH23778.1"/>
    <property type="molecule type" value="Genomic_DNA"/>
</dbReference>
<dbReference type="Proteomes" id="UP000186868">
    <property type="component" value="Unassembled WGS sequence"/>
</dbReference>
<reference evidence="2 3" key="1">
    <citation type="submission" date="2016-11" db="EMBL/GenBank/DDBJ databases">
        <title>Draft Genome Sequences of Nine Cyanobacterial Strains from Diverse Habitats.</title>
        <authorList>
            <person name="Zhu T."/>
            <person name="Hou S."/>
            <person name="Lu X."/>
            <person name="Hess W.R."/>
        </authorList>
    </citation>
    <scope>NUCLEOTIDE SEQUENCE [LARGE SCALE GENOMIC DNA]</scope>
    <source>
        <strain evidence="2 3">NIES-593</strain>
    </source>
</reference>
<protein>
    <submittedName>
        <fullName evidence="2">Uncharacterized protein</fullName>
    </submittedName>
</protein>
<accession>A0A1U7HJR6</accession>
<gene>
    <name evidence="2" type="ORF">NIES593_08960</name>
</gene>
<evidence type="ECO:0000256" key="1">
    <source>
        <dbReference type="SAM" id="Coils"/>
    </source>
</evidence>